<keyword evidence="8" id="KW-1185">Reference proteome</keyword>
<accession>A0AAD7VNA6</accession>
<feature type="domain" description="B box-type" evidence="6">
    <location>
        <begin position="1"/>
        <end position="45"/>
    </location>
</feature>
<comment type="caution">
    <text evidence="7">The sequence shown here is derived from an EMBL/GenBank/DDBJ whole genome shotgun (WGS) entry which is preliminary data.</text>
</comment>
<feature type="compositionally biased region" description="Acidic residues" evidence="5">
    <location>
        <begin position="83"/>
        <end position="95"/>
    </location>
</feature>
<dbReference type="PANTHER" id="PTHR31717:SF60">
    <property type="entry name" value="B-BOX TYPE ZINC FINGER FAMILY PROTEIN"/>
    <property type="match status" value="1"/>
</dbReference>
<dbReference type="SMART" id="SM00336">
    <property type="entry name" value="BBOX"/>
    <property type="match status" value="1"/>
</dbReference>
<evidence type="ECO:0000256" key="1">
    <source>
        <dbReference type="ARBA" id="ARBA00022723"/>
    </source>
</evidence>
<feature type="region of interest" description="Disordered" evidence="5">
    <location>
        <begin position="80"/>
        <end position="143"/>
    </location>
</feature>
<dbReference type="InterPro" id="IPR000315">
    <property type="entry name" value="Znf_B-box"/>
</dbReference>
<keyword evidence="1" id="KW-0479">Metal-binding</keyword>
<dbReference type="EMBL" id="JARAOO010000001">
    <property type="protein sequence ID" value="KAJ7981669.1"/>
    <property type="molecule type" value="Genomic_DNA"/>
</dbReference>
<evidence type="ECO:0000256" key="3">
    <source>
        <dbReference type="ARBA" id="ARBA00022833"/>
    </source>
</evidence>
<name>A0AAD7VNA6_QUISA</name>
<sequence>MEECEMCGKRATMYCESDQAKLCWDCDEKVHGANFLVEKHLRTLLCNVCQSPTPWNARGPKLTRTVSVCEDCIAKSTTNCEQGNDDEDEDIEDDGNYSSGSDYDDYEEEEEEEEEEGENQVVPWSAASSPLPPLASSCGGEGETSIAGDGLGLKRLIENSSIDDEICCSFAQTPFVALPNYVEATSQSFFRPLKQPKITGV</sequence>
<dbReference type="Proteomes" id="UP001163823">
    <property type="component" value="Chromosome 1"/>
</dbReference>
<keyword evidence="3" id="KW-0862">Zinc</keyword>
<evidence type="ECO:0000256" key="5">
    <source>
        <dbReference type="SAM" id="MobiDB-lite"/>
    </source>
</evidence>
<keyword evidence="2 4" id="KW-0863">Zinc-finger</keyword>
<dbReference type="InterPro" id="IPR049808">
    <property type="entry name" value="CONSTANS-like_Bbox1"/>
</dbReference>
<dbReference type="PROSITE" id="PS50119">
    <property type="entry name" value="ZF_BBOX"/>
    <property type="match status" value="1"/>
</dbReference>
<gene>
    <name evidence="7" type="ORF">O6P43_000904</name>
</gene>
<feature type="compositionally biased region" description="Acidic residues" evidence="5">
    <location>
        <begin position="102"/>
        <end position="118"/>
    </location>
</feature>
<evidence type="ECO:0000313" key="7">
    <source>
        <dbReference type="EMBL" id="KAJ7981669.1"/>
    </source>
</evidence>
<dbReference type="GO" id="GO:0008270">
    <property type="term" value="F:zinc ion binding"/>
    <property type="evidence" value="ECO:0007669"/>
    <property type="project" value="UniProtKB-KW"/>
</dbReference>
<dbReference type="Pfam" id="PF00643">
    <property type="entry name" value="zf-B_box"/>
    <property type="match status" value="1"/>
</dbReference>
<proteinExistence type="predicted"/>
<protein>
    <submittedName>
        <fullName evidence="7">Zinc finger, B-box</fullName>
    </submittedName>
</protein>
<dbReference type="PANTHER" id="PTHR31717">
    <property type="entry name" value="ZINC FINGER PROTEIN CONSTANS-LIKE 10"/>
    <property type="match status" value="1"/>
</dbReference>
<feature type="compositionally biased region" description="Low complexity" evidence="5">
    <location>
        <begin position="125"/>
        <end position="137"/>
    </location>
</feature>
<organism evidence="7 8">
    <name type="scientific">Quillaja saponaria</name>
    <name type="common">Soap bark tree</name>
    <dbReference type="NCBI Taxonomy" id="32244"/>
    <lineage>
        <taxon>Eukaryota</taxon>
        <taxon>Viridiplantae</taxon>
        <taxon>Streptophyta</taxon>
        <taxon>Embryophyta</taxon>
        <taxon>Tracheophyta</taxon>
        <taxon>Spermatophyta</taxon>
        <taxon>Magnoliopsida</taxon>
        <taxon>eudicotyledons</taxon>
        <taxon>Gunneridae</taxon>
        <taxon>Pentapetalae</taxon>
        <taxon>rosids</taxon>
        <taxon>fabids</taxon>
        <taxon>Fabales</taxon>
        <taxon>Quillajaceae</taxon>
        <taxon>Quillaja</taxon>
    </lineage>
</organism>
<evidence type="ECO:0000256" key="4">
    <source>
        <dbReference type="PROSITE-ProRule" id="PRU00024"/>
    </source>
</evidence>
<dbReference type="CDD" id="cd19821">
    <property type="entry name" value="Bbox1_BBX-like"/>
    <property type="match status" value="1"/>
</dbReference>
<dbReference type="KEGG" id="qsa:O6P43_000904"/>
<evidence type="ECO:0000259" key="6">
    <source>
        <dbReference type="PROSITE" id="PS50119"/>
    </source>
</evidence>
<evidence type="ECO:0000256" key="2">
    <source>
        <dbReference type="ARBA" id="ARBA00022771"/>
    </source>
</evidence>
<evidence type="ECO:0000313" key="8">
    <source>
        <dbReference type="Proteomes" id="UP001163823"/>
    </source>
</evidence>
<dbReference type="AlphaFoldDB" id="A0AAD7VNA6"/>
<reference evidence="7 8" key="1">
    <citation type="journal article" date="2023" name="Science">
        <title>Elucidation of the pathway for biosynthesis of saponin adjuvants from the soapbark tree.</title>
        <authorList>
            <person name="Reed J."/>
            <person name="Orme A."/>
            <person name="El-Demerdash A."/>
            <person name="Owen C."/>
            <person name="Martin L.B.B."/>
            <person name="Misra R.C."/>
            <person name="Kikuchi S."/>
            <person name="Rejzek M."/>
            <person name="Martin A.C."/>
            <person name="Harkess A."/>
            <person name="Leebens-Mack J."/>
            <person name="Louveau T."/>
            <person name="Stephenson M.J."/>
            <person name="Osbourn A."/>
        </authorList>
    </citation>
    <scope>NUCLEOTIDE SEQUENCE [LARGE SCALE GENOMIC DNA]</scope>
    <source>
        <strain evidence="7">S10</strain>
    </source>
</reference>